<feature type="region of interest" description="Disordered" evidence="1">
    <location>
        <begin position="283"/>
        <end position="316"/>
    </location>
</feature>
<keyword evidence="3" id="KW-1185">Reference proteome</keyword>
<feature type="non-terminal residue" evidence="2">
    <location>
        <position position="316"/>
    </location>
</feature>
<accession>A0ABW3CMA8</accession>
<feature type="compositionally biased region" description="Gly residues" evidence="1">
    <location>
        <begin position="102"/>
        <end position="122"/>
    </location>
</feature>
<comment type="caution">
    <text evidence="2">The sequence shown here is derived from an EMBL/GenBank/DDBJ whole genome shotgun (WGS) entry which is preliminary data.</text>
</comment>
<feature type="region of interest" description="Disordered" evidence="1">
    <location>
        <begin position="83"/>
        <end position="122"/>
    </location>
</feature>
<dbReference type="Gene3D" id="1.10.530.10">
    <property type="match status" value="1"/>
</dbReference>
<reference evidence="3" key="1">
    <citation type="journal article" date="2019" name="Int. J. Syst. Evol. Microbiol.">
        <title>The Global Catalogue of Microorganisms (GCM) 10K type strain sequencing project: providing services to taxonomists for standard genome sequencing and annotation.</title>
        <authorList>
            <consortium name="The Broad Institute Genomics Platform"/>
            <consortium name="The Broad Institute Genome Sequencing Center for Infectious Disease"/>
            <person name="Wu L."/>
            <person name="Ma J."/>
        </authorList>
    </citation>
    <scope>NUCLEOTIDE SEQUENCE [LARGE SCALE GENOMIC DNA]</scope>
    <source>
        <strain evidence="3">JCM 31696</strain>
    </source>
</reference>
<name>A0ABW3CMA8_9ACTN</name>
<gene>
    <name evidence="2" type="ORF">ACFQ07_23005</name>
</gene>
<dbReference type="SUPFAM" id="SSF53955">
    <property type="entry name" value="Lysozyme-like"/>
    <property type="match status" value="1"/>
</dbReference>
<sequence length="316" mass="33072">MLISLLILGLLGAGAWSGDDAPLQPEDSSDHKVAEYLPGGWQRILRQAADQVQRGGAEDHAVVPWTVLAGVVATQTDFGRYSPYDNIDRDPGREAKSIPTSGDGGGGGRIAGVNTGGAGPGPIKGVTGAGSTRTVGASGHPAPPVGPLANQLGWFLHALRMYESGGVYDRPTGAAGSDACGAYQYISTTWNNYKGYRTACDAPPSVQDQRAREDTIERFNDFGNWQQTAAAHFYPEWATTPSQWHQCPDLCGFNPPIWSYVDGVMKKMRETAKDHPAGVGAPFQTTPGAGNPAGPLDVSPATFRTGSGAGYDGAAA</sequence>
<evidence type="ECO:0000313" key="2">
    <source>
        <dbReference type="EMBL" id="MFD0855129.1"/>
    </source>
</evidence>
<evidence type="ECO:0000313" key="3">
    <source>
        <dbReference type="Proteomes" id="UP001597083"/>
    </source>
</evidence>
<organism evidence="2 3">
    <name type="scientific">Actinomadura adrarensis</name>
    <dbReference type="NCBI Taxonomy" id="1819600"/>
    <lineage>
        <taxon>Bacteria</taxon>
        <taxon>Bacillati</taxon>
        <taxon>Actinomycetota</taxon>
        <taxon>Actinomycetes</taxon>
        <taxon>Streptosporangiales</taxon>
        <taxon>Thermomonosporaceae</taxon>
        <taxon>Actinomadura</taxon>
    </lineage>
</organism>
<evidence type="ECO:0008006" key="4">
    <source>
        <dbReference type="Google" id="ProtNLM"/>
    </source>
</evidence>
<dbReference type="InterPro" id="IPR023346">
    <property type="entry name" value="Lysozyme-like_dom_sf"/>
</dbReference>
<dbReference type="EMBL" id="JBHTIR010003392">
    <property type="protein sequence ID" value="MFD0855129.1"/>
    <property type="molecule type" value="Genomic_DNA"/>
</dbReference>
<protein>
    <recommendedName>
        <fullName evidence="4">Transglycosylase SLT domain-containing protein</fullName>
    </recommendedName>
</protein>
<proteinExistence type="predicted"/>
<dbReference type="Proteomes" id="UP001597083">
    <property type="component" value="Unassembled WGS sequence"/>
</dbReference>
<feature type="compositionally biased region" description="Basic and acidic residues" evidence="1">
    <location>
        <begin position="86"/>
        <end position="96"/>
    </location>
</feature>
<evidence type="ECO:0000256" key="1">
    <source>
        <dbReference type="SAM" id="MobiDB-lite"/>
    </source>
</evidence>
<feature type="compositionally biased region" description="Gly residues" evidence="1">
    <location>
        <begin position="307"/>
        <end position="316"/>
    </location>
</feature>